<feature type="domain" description="UBC core" evidence="2">
    <location>
        <begin position="1"/>
        <end position="125"/>
    </location>
</feature>
<evidence type="ECO:0000256" key="1">
    <source>
        <dbReference type="SAM" id="MobiDB-lite"/>
    </source>
</evidence>
<dbReference type="Proteomes" id="UP000515129">
    <property type="component" value="Unplaced"/>
</dbReference>
<name>A0A6P6P2Y9_CARAU</name>
<feature type="region of interest" description="Disordered" evidence="1">
    <location>
        <begin position="1"/>
        <end position="39"/>
    </location>
</feature>
<evidence type="ECO:0000313" key="4">
    <source>
        <dbReference type="RefSeq" id="XP_026115481.1"/>
    </source>
</evidence>
<feature type="compositionally biased region" description="Basic and acidic residues" evidence="1">
    <location>
        <begin position="130"/>
        <end position="143"/>
    </location>
</feature>
<feature type="region of interest" description="Disordered" evidence="1">
    <location>
        <begin position="130"/>
        <end position="167"/>
    </location>
</feature>
<dbReference type="SUPFAM" id="SSF54495">
    <property type="entry name" value="UBC-like"/>
    <property type="match status" value="1"/>
</dbReference>
<organism evidence="3 4">
    <name type="scientific">Carassius auratus</name>
    <name type="common">Goldfish</name>
    <dbReference type="NCBI Taxonomy" id="7957"/>
    <lineage>
        <taxon>Eukaryota</taxon>
        <taxon>Metazoa</taxon>
        <taxon>Chordata</taxon>
        <taxon>Craniata</taxon>
        <taxon>Vertebrata</taxon>
        <taxon>Euteleostomi</taxon>
        <taxon>Actinopterygii</taxon>
        <taxon>Neopterygii</taxon>
        <taxon>Teleostei</taxon>
        <taxon>Ostariophysi</taxon>
        <taxon>Cypriniformes</taxon>
        <taxon>Cyprinidae</taxon>
        <taxon>Cyprininae</taxon>
        <taxon>Carassius</taxon>
    </lineage>
</organism>
<proteinExistence type="predicted"/>
<accession>A0A6P6P2Y9</accession>
<dbReference type="InterPro" id="IPR000608">
    <property type="entry name" value="UBC"/>
</dbReference>
<dbReference type="OrthoDB" id="9978460at2759"/>
<dbReference type="PROSITE" id="PS50127">
    <property type="entry name" value="UBC_2"/>
    <property type="match status" value="1"/>
</dbReference>
<dbReference type="RefSeq" id="XP_026115481.1">
    <property type="nucleotide sequence ID" value="XM_026259696.1"/>
</dbReference>
<reference evidence="4" key="1">
    <citation type="submission" date="2025-08" db="UniProtKB">
        <authorList>
            <consortium name="RefSeq"/>
        </authorList>
    </citation>
    <scope>IDENTIFICATION</scope>
    <source>
        <strain evidence="4">Wakin</strain>
        <tissue evidence="4">Muscle</tissue>
    </source>
</reference>
<dbReference type="Gene3D" id="3.10.110.10">
    <property type="entry name" value="Ubiquitin Conjugating Enzyme"/>
    <property type="match status" value="1"/>
</dbReference>
<dbReference type="AlphaFoldDB" id="A0A6P6P2Y9"/>
<evidence type="ECO:0000313" key="3">
    <source>
        <dbReference type="Proteomes" id="UP000515129"/>
    </source>
</evidence>
<keyword evidence="3" id="KW-1185">Reference proteome</keyword>
<sequence length="167" mass="17992">MNPNVEGSPSGSGDGMQSGVAPYSPTPISGKAATANESAKHATAAARTLPSEACTHFPLSAVLKLPPKGAWRPALNISTVLTSIQLLMAEPNPDDPLMADISSEFKYNKPLYLEKAKKWTAEHAIQKNKGCVETEEKTPENKNKKTAHKREALSAQENLEHTKKVCM</sequence>
<dbReference type="InterPro" id="IPR016135">
    <property type="entry name" value="UBQ-conjugating_enzyme/RWD"/>
</dbReference>
<feature type="compositionally biased region" description="Basic and acidic residues" evidence="1">
    <location>
        <begin position="158"/>
        <end position="167"/>
    </location>
</feature>
<dbReference type="KEGG" id="caua:113094055"/>
<dbReference type="Pfam" id="PF00179">
    <property type="entry name" value="UQ_con"/>
    <property type="match status" value="1"/>
</dbReference>
<gene>
    <name evidence="4" type="primary">LOC113094055</name>
</gene>
<protein>
    <submittedName>
        <fullName evidence="4">Ubiquitin-conjugating enzyme E2 T-like</fullName>
    </submittedName>
</protein>
<dbReference type="GeneID" id="113094055"/>
<evidence type="ECO:0000259" key="2">
    <source>
        <dbReference type="PROSITE" id="PS50127"/>
    </source>
</evidence>